<evidence type="ECO:0000313" key="1">
    <source>
        <dbReference type="EMBL" id="MET3112055.1"/>
    </source>
</evidence>
<dbReference type="Proteomes" id="UP001549019">
    <property type="component" value="Unassembled WGS sequence"/>
</dbReference>
<sequence length="109" mass="12196">MAEKIRLNGKEIELTDYKDKPIFAEGMRSGARDVEEITVSFNVTKDVYSETAGLLYEGTLDVEVPEKNLAFRGEIINFYSGIVNLYEAEDNETADEYTVTFKNVGNIGA</sequence>
<protein>
    <submittedName>
        <fullName evidence="1">Uncharacterized protein</fullName>
    </submittedName>
</protein>
<dbReference type="InterPro" id="IPR021596">
    <property type="entry name" value="DUF3219"/>
</dbReference>
<dbReference type="InterPro" id="IPR023105">
    <property type="entry name" value="YkvR-like_sf"/>
</dbReference>
<evidence type="ECO:0000313" key="2">
    <source>
        <dbReference type="Proteomes" id="UP001549019"/>
    </source>
</evidence>
<proteinExistence type="predicted"/>
<comment type="caution">
    <text evidence="1">The sequence shown here is derived from an EMBL/GenBank/DDBJ whole genome shotgun (WGS) entry which is preliminary data.</text>
</comment>
<accession>A0ABV2ECA5</accession>
<organism evidence="1 2">
    <name type="scientific">Salinicoccus halitifaciens</name>
    <dbReference type="NCBI Taxonomy" id="1073415"/>
    <lineage>
        <taxon>Bacteria</taxon>
        <taxon>Bacillati</taxon>
        <taxon>Bacillota</taxon>
        <taxon>Bacilli</taxon>
        <taxon>Bacillales</taxon>
        <taxon>Staphylococcaceae</taxon>
        <taxon>Salinicoccus</taxon>
    </lineage>
</organism>
<name>A0ABV2ECA5_9STAP</name>
<keyword evidence="2" id="KW-1185">Reference proteome</keyword>
<dbReference type="EMBL" id="JBDZDV010000008">
    <property type="protein sequence ID" value="MET3112055.1"/>
    <property type="molecule type" value="Genomic_DNA"/>
</dbReference>
<dbReference type="RefSeq" id="WP_230822519.1">
    <property type="nucleotide sequence ID" value="NZ_JAJNCU010000008.1"/>
</dbReference>
<dbReference type="Pfam" id="PF11514">
    <property type="entry name" value="DUF3219"/>
    <property type="match status" value="1"/>
</dbReference>
<reference evidence="1 2" key="1">
    <citation type="submission" date="2024-05" db="EMBL/GenBank/DDBJ databases">
        <title>Genomic Encyclopedia of Type Strains, Phase IV (KMG-IV): sequencing the most valuable type-strain genomes for metagenomic binning, comparative biology and taxonomic classification.</title>
        <authorList>
            <person name="Goeker M."/>
        </authorList>
    </citation>
    <scope>NUCLEOTIDE SEQUENCE [LARGE SCALE GENOMIC DNA]</scope>
    <source>
        <strain evidence="1 2">DSM 25286</strain>
    </source>
</reference>
<dbReference type="Gene3D" id="2.40.30.80">
    <property type="entry name" value="YkvR-like"/>
    <property type="match status" value="1"/>
</dbReference>
<gene>
    <name evidence="1" type="ORF">ABHD89_002481</name>
</gene>
<dbReference type="SUPFAM" id="SSF159173">
    <property type="entry name" value="YkvR-like"/>
    <property type="match status" value="1"/>
</dbReference>